<dbReference type="Proteomes" id="UP001219934">
    <property type="component" value="Unassembled WGS sequence"/>
</dbReference>
<feature type="non-terminal residue" evidence="1">
    <location>
        <position position="120"/>
    </location>
</feature>
<feature type="non-terminal residue" evidence="1">
    <location>
        <position position="1"/>
    </location>
</feature>
<dbReference type="AlphaFoldDB" id="A0AAD6ATN4"/>
<dbReference type="EMBL" id="JAPTMU010000014">
    <property type="protein sequence ID" value="KAJ4931846.1"/>
    <property type="molecule type" value="Genomic_DNA"/>
</dbReference>
<evidence type="ECO:0000313" key="1">
    <source>
        <dbReference type="EMBL" id="KAJ4931846.1"/>
    </source>
</evidence>
<evidence type="ECO:0000313" key="2">
    <source>
        <dbReference type="Proteomes" id="UP001219934"/>
    </source>
</evidence>
<gene>
    <name evidence="1" type="ORF">JOQ06_010285</name>
</gene>
<proteinExistence type="predicted"/>
<keyword evidence="2" id="KW-1185">Reference proteome</keyword>
<protein>
    <submittedName>
        <fullName evidence="1">Uncharacterized protein</fullName>
    </submittedName>
</protein>
<name>A0AAD6ATN4_9TELE</name>
<comment type="caution">
    <text evidence="1">The sequence shown here is derived from an EMBL/GenBank/DDBJ whole genome shotgun (WGS) entry which is preliminary data.</text>
</comment>
<sequence>SATSFLPRESLGLTSRPVDPRLETLWIKDDMEVFLPPAQPPAGRMERVARCQCFEATRPKKPHANLKSSFLPPAQVINSELSRMCASRPSNLLDATLVSMACRMSSIYNSTGGYCSEKPA</sequence>
<organism evidence="1 2">
    <name type="scientific">Pogonophryne albipinna</name>
    <dbReference type="NCBI Taxonomy" id="1090488"/>
    <lineage>
        <taxon>Eukaryota</taxon>
        <taxon>Metazoa</taxon>
        <taxon>Chordata</taxon>
        <taxon>Craniata</taxon>
        <taxon>Vertebrata</taxon>
        <taxon>Euteleostomi</taxon>
        <taxon>Actinopterygii</taxon>
        <taxon>Neopterygii</taxon>
        <taxon>Teleostei</taxon>
        <taxon>Neoteleostei</taxon>
        <taxon>Acanthomorphata</taxon>
        <taxon>Eupercaria</taxon>
        <taxon>Perciformes</taxon>
        <taxon>Notothenioidei</taxon>
        <taxon>Pogonophryne</taxon>
    </lineage>
</organism>
<reference evidence="1" key="1">
    <citation type="submission" date="2022-11" db="EMBL/GenBank/DDBJ databases">
        <title>Chromosome-level genome of Pogonophryne albipinna.</title>
        <authorList>
            <person name="Jo E."/>
        </authorList>
    </citation>
    <scope>NUCLEOTIDE SEQUENCE</scope>
    <source>
        <strain evidence="1">SGF0006</strain>
        <tissue evidence="1">Muscle</tissue>
    </source>
</reference>
<accession>A0AAD6ATN4</accession>